<dbReference type="AlphaFoldDB" id="A0AAW6HXV5"/>
<gene>
    <name evidence="1" type="ORF">LOK82_09800</name>
</gene>
<dbReference type="Pfam" id="PF05136">
    <property type="entry name" value="Phage_portal_2"/>
    <property type="match status" value="1"/>
</dbReference>
<proteinExistence type="predicted"/>
<dbReference type="GO" id="GO:0019068">
    <property type="term" value="P:virion assembly"/>
    <property type="evidence" value="ECO:0007669"/>
    <property type="project" value="InterPro"/>
</dbReference>
<comment type="caution">
    <text evidence="1">The sequence shown here is derived from an EMBL/GenBank/DDBJ whole genome shotgun (WGS) entry which is preliminary data.</text>
</comment>
<dbReference type="EMBL" id="JAJKGN010000002">
    <property type="protein sequence ID" value="MDC6408902.1"/>
    <property type="molecule type" value="Genomic_DNA"/>
</dbReference>
<reference evidence="1" key="2">
    <citation type="journal article" date="2023" name="Commun. Biol.">
        <title>Suspicions of two bridgehead invasions of Xylella fastidiosa subsp. multiplex in France.</title>
        <authorList>
            <person name="Dupas E."/>
            <person name="Durand K."/>
            <person name="Rieux A."/>
            <person name="Briand M."/>
            <person name="Pruvost O."/>
            <person name="Cunty A."/>
            <person name="Denance N."/>
            <person name="Donnadieu C."/>
            <person name="Legendre B."/>
            <person name="Lopez-Roques C."/>
            <person name="Cesbron S."/>
            <person name="Ravigne V."/>
            <person name="Jacques M.A."/>
        </authorList>
    </citation>
    <scope>NUCLEOTIDE SEQUENCE</scope>
    <source>
        <strain evidence="1">CFBP8070</strain>
    </source>
</reference>
<name>A0AAW6HXV5_XYLFS</name>
<evidence type="ECO:0000313" key="2">
    <source>
        <dbReference type="Proteomes" id="UP001220702"/>
    </source>
</evidence>
<dbReference type="GO" id="GO:0005198">
    <property type="term" value="F:structural molecule activity"/>
    <property type="evidence" value="ECO:0007669"/>
    <property type="project" value="InterPro"/>
</dbReference>
<dbReference type="InterPro" id="IPR006429">
    <property type="entry name" value="Phage_lambda_portal"/>
</dbReference>
<organism evidence="1 2">
    <name type="scientific">Xylella fastidiosa subsp. multiplex</name>
    <dbReference type="NCBI Taxonomy" id="644357"/>
    <lineage>
        <taxon>Bacteria</taxon>
        <taxon>Pseudomonadati</taxon>
        <taxon>Pseudomonadota</taxon>
        <taxon>Gammaproteobacteria</taxon>
        <taxon>Lysobacterales</taxon>
        <taxon>Lysobacteraceae</taxon>
        <taxon>Xylella</taxon>
    </lineage>
</organism>
<reference evidence="1" key="1">
    <citation type="submission" date="2021-11" db="EMBL/GenBank/DDBJ databases">
        <authorList>
            <person name="Denance N."/>
            <person name="Briand M."/>
            <person name="Dupas E."/>
            <person name="Durand K."/>
            <person name="Legendre B."/>
            <person name="Cunty A."/>
            <person name="Donnadieu C."/>
            <person name="Lopez Roques C."/>
            <person name="Cesbron S."/>
            <person name="Jacques M.A."/>
        </authorList>
    </citation>
    <scope>NUCLEOTIDE SEQUENCE</scope>
    <source>
        <strain evidence="1">CFBP8070</strain>
    </source>
</reference>
<protein>
    <submittedName>
        <fullName evidence="1">Phage portal protein</fullName>
    </submittedName>
</protein>
<evidence type="ECO:0000313" key="1">
    <source>
        <dbReference type="EMBL" id="MDC6408902.1"/>
    </source>
</evidence>
<dbReference type="Proteomes" id="UP001220702">
    <property type="component" value="Unassembled WGS sequence"/>
</dbReference>
<accession>A0AAW6HXV5</accession>
<sequence>MQAKAENRAAVPGHRINDAIETWWQDWGRKGQCEVTGNYHGAKSKPLRRDLRRDGEFIARKIYGTHAGPHGFCLQLIDPLRLPVRYQMLKTDQTGGFVRQGIEFNRFGKPLAYHFSSIDERDTYYYSINGRGYVACPLRKSSTSSNP</sequence>